<gene>
    <name evidence="2" type="ORF">ACFPZN_15685</name>
</gene>
<keyword evidence="3" id="KW-1185">Reference proteome</keyword>
<dbReference type="InterPro" id="IPR007278">
    <property type="entry name" value="DUF397"/>
</dbReference>
<dbReference type="Proteomes" id="UP001596074">
    <property type="component" value="Unassembled WGS sequence"/>
</dbReference>
<accession>A0ABW0ZYT5</accession>
<evidence type="ECO:0000313" key="3">
    <source>
        <dbReference type="Proteomes" id="UP001596074"/>
    </source>
</evidence>
<comment type="caution">
    <text evidence="2">The sequence shown here is derived from an EMBL/GenBank/DDBJ whole genome shotgun (WGS) entry which is preliminary data.</text>
</comment>
<evidence type="ECO:0000259" key="1">
    <source>
        <dbReference type="Pfam" id="PF04149"/>
    </source>
</evidence>
<feature type="domain" description="DUF397" evidence="1">
    <location>
        <begin position="8"/>
        <end position="61"/>
    </location>
</feature>
<organism evidence="2 3">
    <name type="scientific">Actinomadura rugatobispora</name>
    <dbReference type="NCBI Taxonomy" id="1994"/>
    <lineage>
        <taxon>Bacteria</taxon>
        <taxon>Bacillati</taxon>
        <taxon>Actinomycetota</taxon>
        <taxon>Actinomycetes</taxon>
        <taxon>Streptosporangiales</taxon>
        <taxon>Thermomonosporaceae</taxon>
        <taxon>Actinomadura</taxon>
    </lineage>
</organism>
<evidence type="ECO:0000313" key="2">
    <source>
        <dbReference type="EMBL" id="MFC5747069.1"/>
    </source>
</evidence>
<proteinExistence type="predicted"/>
<dbReference type="RefSeq" id="WP_378282689.1">
    <property type="nucleotide sequence ID" value="NZ_JBHSON010000019.1"/>
</dbReference>
<name>A0ABW0ZYT5_9ACTN</name>
<dbReference type="EMBL" id="JBHSON010000019">
    <property type="protein sequence ID" value="MFC5747069.1"/>
    <property type="molecule type" value="Genomic_DNA"/>
</dbReference>
<reference evidence="3" key="1">
    <citation type="journal article" date="2019" name="Int. J. Syst. Evol. Microbiol.">
        <title>The Global Catalogue of Microorganisms (GCM) 10K type strain sequencing project: providing services to taxonomists for standard genome sequencing and annotation.</title>
        <authorList>
            <consortium name="The Broad Institute Genomics Platform"/>
            <consortium name="The Broad Institute Genome Sequencing Center for Infectious Disease"/>
            <person name="Wu L."/>
            <person name="Ma J."/>
        </authorList>
    </citation>
    <scope>NUCLEOTIDE SEQUENCE [LARGE SCALE GENOMIC DNA]</scope>
    <source>
        <strain evidence="3">KCTC 42087</strain>
    </source>
</reference>
<dbReference type="Pfam" id="PF04149">
    <property type="entry name" value="DUF397"/>
    <property type="match status" value="1"/>
</dbReference>
<sequence>MHGPETNAVWRKTSRSNESGDNCVELAGFLNVVSFRDSKDPDGPKMLVSRRDFRRFAEALKSM</sequence>
<protein>
    <submittedName>
        <fullName evidence="2">DUF397 domain-containing protein</fullName>
    </submittedName>
</protein>